<dbReference type="Pfam" id="PF00443">
    <property type="entry name" value="UCH"/>
    <property type="match status" value="1"/>
</dbReference>
<dbReference type="Gene3D" id="3.90.70.10">
    <property type="entry name" value="Cysteine proteinases"/>
    <property type="match status" value="1"/>
</dbReference>
<dbReference type="GO" id="GO:0004843">
    <property type="term" value="F:cysteine-type deubiquitinase activity"/>
    <property type="evidence" value="ECO:0007669"/>
    <property type="project" value="UniProtKB-UniRule"/>
</dbReference>
<accession>A0AAX4JG75</accession>
<keyword evidence="1" id="KW-0645">Protease</keyword>
<dbReference type="EMBL" id="CP142736">
    <property type="protein sequence ID" value="WUR04932.1"/>
    <property type="molecule type" value="Genomic_DNA"/>
</dbReference>
<dbReference type="GeneID" id="90542772"/>
<keyword evidence="4" id="KW-1185">Reference proteome</keyword>
<dbReference type="GO" id="GO:0005634">
    <property type="term" value="C:nucleus"/>
    <property type="evidence" value="ECO:0007669"/>
    <property type="project" value="TreeGrafter"/>
</dbReference>
<dbReference type="GO" id="GO:0006508">
    <property type="term" value="P:proteolysis"/>
    <property type="evidence" value="ECO:0007669"/>
    <property type="project" value="UniProtKB-KW"/>
</dbReference>
<feature type="domain" description="USP" evidence="2">
    <location>
        <begin position="110"/>
        <end position="410"/>
    </location>
</feature>
<gene>
    <name evidence="3" type="ORF">VNE69_11098</name>
</gene>
<evidence type="ECO:0000313" key="4">
    <source>
        <dbReference type="Proteomes" id="UP001334084"/>
    </source>
</evidence>
<dbReference type="PROSITE" id="PS00972">
    <property type="entry name" value="USP_1"/>
    <property type="match status" value="1"/>
</dbReference>
<name>A0AAX4JG75_9MICR</name>
<keyword evidence="1 3" id="KW-0378">Hydrolase</keyword>
<comment type="catalytic activity">
    <reaction evidence="1">
        <text>Thiol-dependent hydrolysis of ester, thioester, amide, peptide and isopeptide bonds formed by the C-terminal Gly of ubiquitin (a 76-residue protein attached to proteins as an intracellular targeting signal).</text>
        <dbReference type="EC" id="3.4.19.12"/>
    </reaction>
</comment>
<dbReference type="Proteomes" id="UP001334084">
    <property type="component" value="Chromosome 11"/>
</dbReference>
<dbReference type="SUPFAM" id="SSF54001">
    <property type="entry name" value="Cysteine proteinases"/>
    <property type="match status" value="1"/>
</dbReference>
<dbReference type="AlphaFoldDB" id="A0AAX4JG75"/>
<keyword evidence="1" id="KW-0833">Ubl conjugation pathway</keyword>
<organism evidence="3 4">
    <name type="scientific">Vairimorpha necatrix</name>
    <dbReference type="NCBI Taxonomy" id="6039"/>
    <lineage>
        <taxon>Eukaryota</taxon>
        <taxon>Fungi</taxon>
        <taxon>Fungi incertae sedis</taxon>
        <taxon>Microsporidia</taxon>
        <taxon>Nosematidae</taxon>
        <taxon>Vairimorpha</taxon>
    </lineage>
</organism>
<dbReference type="PROSITE" id="PS00973">
    <property type="entry name" value="USP_2"/>
    <property type="match status" value="1"/>
</dbReference>
<keyword evidence="1" id="KW-0788">Thiol protease</keyword>
<evidence type="ECO:0000259" key="2">
    <source>
        <dbReference type="PROSITE" id="PS50235"/>
    </source>
</evidence>
<dbReference type="PANTHER" id="PTHR24006:SF644">
    <property type="entry name" value="UBIQUITIN CARBOXYL-TERMINAL HYDROLASE 7"/>
    <property type="match status" value="1"/>
</dbReference>
<dbReference type="KEGG" id="vnx:VNE69_11098"/>
<comment type="similarity">
    <text evidence="1">Belongs to the peptidase C19 family.</text>
</comment>
<dbReference type="PANTHER" id="PTHR24006">
    <property type="entry name" value="UBIQUITIN CARBOXYL-TERMINAL HYDROLASE"/>
    <property type="match status" value="1"/>
</dbReference>
<dbReference type="InterPro" id="IPR018200">
    <property type="entry name" value="USP_CS"/>
</dbReference>
<dbReference type="GO" id="GO:0031647">
    <property type="term" value="P:regulation of protein stability"/>
    <property type="evidence" value="ECO:0007669"/>
    <property type="project" value="TreeGrafter"/>
</dbReference>
<dbReference type="GO" id="GO:0016579">
    <property type="term" value="P:protein deubiquitination"/>
    <property type="evidence" value="ECO:0007669"/>
    <property type="project" value="InterPro"/>
</dbReference>
<dbReference type="InterPro" id="IPR028889">
    <property type="entry name" value="USP"/>
</dbReference>
<dbReference type="InterPro" id="IPR001394">
    <property type="entry name" value="Peptidase_C19_UCH"/>
</dbReference>
<dbReference type="PROSITE" id="PS50235">
    <property type="entry name" value="USP_3"/>
    <property type="match status" value="1"/>
</dbReference>
<proteinExistence type="inferred from homology"/>
<sequence>MNFIWKSVPLNIKNPTILECFECQNHKFNTVLLHKNRANYFFIIYKGASYFDINVEYKITINNKIIQGLYQFSQFNNHFGFSLENSSTFDISLEIDIITNYNSKETTSFCGLRNLGASCYFNSLIQPLFLIKKFRNEIYQCEPKGKLLLLQRLFYNMENQECVDTSEFLTNMVKNVTLHQDVHEFSKYLFDVIEEELKKFKSVNKNIWEKLIQGQIVNYIDAECGCTSKVKENFQDIQVSIRDYFTNTQNSKLEDSLGLFTKIETLSGENKYKCDKHGLVNAKKGILFADLPPILFLLLKRFDMDFETGESYKIDDYFEFPEILDFKNFSVENSEISNYKLYSVIVHKGVPSEGHFYSYISLNNQWYKFNDNVVTKVPKEEAIFFNFGGKDPLDDREKDFSAYYLIYLREDFEKNVEINIPELVLEEIKKQNLKKEIRCTTFKNIKNYKGIGFYNPISYSFPLTNYQEYIINEFDTVKALKNKLETDQEAYIFNITGNKFDLLNDDSVLEGKDFFIYKKNENIDFTKKKFFFVKIFKNEIWLPDTFPENLNLSFILVIDKNIRKNIEARMKINDFEIYKEDFFNKKVELLNSQNEENLKNGDILILVEKNHCDVFECFYKDFSNRMCINVLLNEQNCVSLFLPRNMESELLSQKIRSFFSNDEVSVEPLESLVLEYLPLTRNIIFVDIKDNKIIYLGYDDAIDYNSIKHVHPFIIPPNTTFRDFYKVVLSSNYYLPISFQNLHIVDTVKNSLFLEKYSFDEVFTSQGMNIIQDFKSNYLKVAYFTGMYEIKGYPFFLFIDQLTVAEFREKHGITSRLVKYDNRGYKDLDDIDVISEYSPDTFILIERRY</sequence>
<reference evidence="3" key="1">
    <citation type="journal article" date="2024" name="BMC Genomics">
        <title>Functional annotation of a divergent genome using sequence and structure-based similarity.</title>
        <authorList>
            <person name="Svedberg D."/>
            <person name="Winiger R.R."/>
            <person name="Berg A."/>
            <person name="Sharma H."/>
            <person name="Tellgren-Roth C."/>
            <person name="Debrunner-Vossbrinck B.A."/>
            <person name="Vossbrinck C.R."/>
            <person name="Barandun J."/>
        </authorList>
    </citation>
    <scope>NUCLEOTIDE SEQUENCE</scope>
    <source>
        <strain evidence="3">Illinois isolate</strain>
    </source>
</reference>
<evidence type="ECO:0000313" key="3">
    <source>
        <dbReference type="EMBL" id="WUR04932.1"/>
    </source>
</evidence>
<protein>
    <recommendedName>
        <fullName evidence="1">Ubiquitin carboxyl-terminal hydrolase</fullName>
        <ecNumber evidence="1">3.4.19.12</ecNumber>
    </recommendedName>
</protein>
<dbReference type="GO" id="GO:0005829">
    <property type="term" value="C:cytosol"/>
    <property type="evidence" value="ECO:0007669"/>
    <property type="project" value="TreeGrafter"/>
</dbReference>
<dbReference type="InterPro" id="IPR038765">
    <property type="entry name" value="Papain-like_cys_pep_sf"/>
</dbReference>
<dbReference type="InterPro" id="IPR050164">
    <property type="entry name" value="Peptidase_C19"/>
</dbReference>
<dbReference type="RefSeq" id="XP_065331077.1">
    <property type="nucleotide sequence ID" value="XM_065475005.1"/>
</dbReference>
<dbReference type="EC" id="3.4.19.12" evidence="1"/>
<evidence type="ECO:0000256" key="1">
    <source>
        <dbReference type="RuleBase" id="RU366025"/>
    </source>
</evidence>